<protein>
    <recommendedName>
        <fullName evidence="1">DUF7377 domain-containing protein</fullName>
    </recommendedName>
</protein>
<dbReference type="STRING" id="3871.A0A1J7GJF7"/>
<reference evidence="2 3" key="1">
    <citation type="journal article" date="2017" name="Plant Biotechnol. J.">
        <title>A comprehensive draft genome sequence for lupin (Lupinus angustifolius), an emerging health food: insights into plant-microbe interactions and legume evolution.</title>
        <authorList>
            <person name="Hane J.K."/>
            <person name="Ming Y."/>
            <person name="Kamphuis L.G."/>
            <person name="Nelson M.N."/>
            <person name="Garg G."/>
            <person name="Atkins C.A."/>
            <person name="Bayer P.E."/>
            <person name="Bravo A."/>
            <person name="Bringans S."/>
            <person name="Cannon S."/>
            <person name="Edwards D."/>
            <person name="Foley R."/>
            <person name="Gao L.L."/>
            <person name="Harrison M.J."/>
            <person name="Huang W."/>
            <person name="Hurgobin B."/>
            <person name="Li S."/>
            <person name="Liu C.W."/>
            <person name="McGrath A."/>
            <person name="Morahan G."/>
            <person name="Murray J."/>
            <person name="Weller J."/>
            <person name="Jian J."/>
            <person name="Singh K.B."/>
        </authorList>
    </citation>
    <scope>NUCLEOTIDE SEQUENCE [LARGE SCALE GENOMIC DNA]</scope>
    <source>
        <strain evidence="3">cv. Tanjil</strain>
        <tissue evidence="2">Whole plant</tissue>
    </source>
</reference>
<dbReference type="InterPro" id="IPR055801">
    <property type="entry name" value="DUF7377"/>
</dbReference>
<evidence type="ECO:0000313" key="2">
    <source>
        <dbReference type="EMBL" id="OIW00615.1"/>
    </source>
</evidence>
<accession>A0A1J7GJF7</accession>
<keyword evidence="3" id="KW-1185">Reference proteome</keyword>
<dbReference type="EMBL" id="CM007372">
    <property type="protein sequence ID" value="OIW00615.1"/>
    <property type="molecule type" value="Genomic_DNA"/>
</dbReference>
<evidence type="ECO:0000313" key="3">
    <source>
        <dbReference type="Proteomes" id="UP000188354"/>
    </source>
</evidence>
<dbReference type="Pfam" id="PF24093">
    <property type="entry name" value="DUF7377"/>
    <property type="match status" value="1"/>
</dbReference>
<dbReference type="AlphaFoldDB" id="A0A1J7GJF7"/>
<sequence>MFKLTFACISPISWPAISGALDNSSICCKKIQVFEKKGSPPGIVLLLVLSRASQDKPVRTKVESALKFAMKKTKTCFVKLPFGLCGCQEENSKKREHSMEMDVEIDEAVSRVLSMVDSPDTHQQYHCMLEKYRQAKAELASTRGEASLSTSDFHIMEYDDMYQFL</sequence>
<dbReference type="Gramene" id="OIW00615">
    <property type="protein sequence ID" value="OIW00615"/>
    <property type="gene ID" value="TanjilG_21830"/>
</dbReference>
<name>A0A1J7GJF7_LUPAN</name>
<gene>
    <name evidence="2" type="ORF">TanjilG_21830</name>
</gene>
<dbReference type="Proteomes" id="UP000188354">
    <property type="component" value="Chromosome LG12"/>
</dbReference>
<proteinExistence type="predicted"/>
<feature type="domain" description="DUF7377" evidence="1">
    <location>
        <begin position="1"/>
        <end position="71"/>
    </location>
</feature>
<organism evidence="2 3">
    <name type="scientific">Lupinus angustifolius</name>
    <name type="common">Narrow-leaved blue lupine</name>
    <dbReference type="NCBI Taxonomy" id="3871"/>
    <lineage>
        <taxon>Eukaryota</taxon>
        <taxon>Viridiplantae</taxon>
        <taxon>Streptophyta</taxon>
        <taxon>Embryophyta</taxon>
        <taxon>Tracheophyta</taxon>
        <taxon>Spermatophyta</taxon>
        <taxon>Magnoliopsida</taxon>
        <taxon>eudicotyledons</taxon>
        <taxon>Gunneridae</taxon>
        <taxon>Pentapetalae</taxon>
        <taxon>rosids</taxon>
        <taxon>fabids</taxon>
        <taxon>Fabales</taxon>
        <taxon>Fabaceae</taxon>
        <taxon>Papilionoideae</taxon>
        <taxon>50 kb inversion clade</taxon>
        <taxon>genistoids sensu lato</taxon>
        <taxon>core genistoids</taxon>
        <taxon>Genisteae</taxon>
        <taxon>Lupinus</taxon>
    </lineage>
</organism>
<evidence type="ECO:0000259" key="1">
    <source>
        <dbReference type="Pfam" id="PF24093"/>
    </source>
</evidence>